<evidence type="ECO:0000313" key="2">
    <source>
        <dbReference type="EMBL" id="PPI14347.1"/>
    </source>
</evidence>
<dbReference type="AlphaFoldDB" id="A0A2S5Y5S3"/>
<organism evidence="2 3">
    <name type="scientific">Rathayibacter toxicus</name>
    <dbReference type="NCBI Taxonomy" id="145458"/>
    <lineage>
        <taxon>Bacteria</taxon>
        <taxon>Bacillati</taxon>
        <taxon>Actinomycetota</taxon>
        <taxon>Actinomycetes</taxon>
        <taxon>Micrococcales</taxon>
        <taxon>Microbacteriaceae</taxon>
        <taxon>Rathayibacter</taxon>
    </lineage>
</organism>
<evidence type="ECO:0000313" key="3">
    <source>
        <dbReference type="Proteomes" id="UP000237966"/>
    </source>
</evidence>
<proteinExistence type="predicted"/>
<dbReference type="RefSeq" id="WP_043275038.1">
    <property type="nucleotide sequence ID" value="NZ_CP037977.1"/>
</dbReference>
<sequence>MPSGHTRGGARHEKPWNAWLGAAASCFSSLGRLRPVGQQEAAAVERQGTDTLQSGSGLRSTGGITARVE</sequence>
<dbReference type="PROSITE" id="PS51257">
    <property type="entry name" value="PROKAR_LIPOPROTEIN"/>
    <property type="match status" value="1"/>
</dbReference>
<name>A0A2S5Y5S3_9MICO</name>
<gene>
    <name evidence="2" type="ORF">C5C51_07145</name>
</gene>
<feature type="compositionally biased region" description="Polar residues" evidence="1">
    <location>
        <begin position="49"/>
        <end position="63"/>
    </location>
</feature>
<feature type="region of interest" description="Disordered" evidence="1">
    <location>
        <begin position="45"/>
        <end position="69"/>
    </location>
</feature>
<accession>A0A2S5Y5S3</accession>
<reference evidence="2 3" key="1">
    <citation type="submission" date="2018-02" db="EMBL/GenBank/DDBJ databases">
        <title>Bacteriophage NCPPB3778 and a type I-E CRISPR drive the evolution of the US Biological Select Agent, Rathayibacter toxicus.</title>
        <authorList>
            <person name="Davis E.W.II."/>
            <person name="Tabima J.F."/>
            <person name="Weisberg A.J."/>
            <person name="Lopes L.D."/>
            <person name="Wiseman M.S."/>
            <person name="Wiseman M.S."/>
            <person name="Pupko T."/>
            <person name="Belcher M.S."/>
            <person name="Sechler A.J."/>
            <person name="Tancos M.A."/>
            <person name="Schroeder B.K."/>
            <person name="Murray T.D."/>
            <person name="Luster D.G."/>
            <person name="Schneider W.L."/>
            <person name="Rogers E."/>
            <person name="Andreote F.D."/>
            <person name="Grunwald N.J."/>
            <person name="Putnam M.L."/>
            <person name="Chang J.H."/>
        </authorList>
    </citation>
    <scope>NUCLEOTIDE SEQUENCE [LARGE SCALE GENOMIC DNA]</scope>
    <source>
        <strain evidence="2 3">FH99</strain>
    </source>
</reference>
<comment type="caution">
    <text evidence="2">The sequence shown here is derived from an EMBL/GenBank/DDBJ whole genome shotgun (WGS) entry which is preliminary data.</text>
</comment>
<dbReference type="EMBL" id="PSWU01000012">
    <property type="protein sequence ID" value="PPI14347.1"/>
    <property type="molecule type" value="Genomic_DNA"/>
</dbReference>
<dbReference type="Proteomes" id="UP000237966">
    <property type="component" value="Unassembled WGS sequence"/>
</dbReference>
<protein>
    <submittedName>
        <fullName evidence="2">Uncharacterized protein</fullName>
    </submittedName>
</protein>
<evidence type="ECO:0000256" key="1">
    <source>
        <dbReference type="SAM" id="MobiDB-lite"/>
    </source>
</evidence>